<evidence type="ECO:0000313" key="2">
    <source>
        <dbReference type="EMBL" id="SHK72520.1"/>
    </source>
</evidence>
<dbReference type="OrthoDB" id="1466667at2"/>
<gene>
    <name evidence="2" type="ORF">SAMN04488007_3679</name>
</gene>
<dbReference type="STRING" id="228958.SAMN04488007_3679"/>
<dbReference type="EMBL" id="FQZX01000004">
    <property type="protein sequence ID" value="SHK72520.1"/>
    <property type="molecule type" value="Genomic_DNA"/>
</dbReference>
<dbReference type="AlphaFoldDB" id="A0A1M6UTH7"/>
<evidence type="ECO:0000313" key="3">
    <source>
        <dbReference type="Proteomes" id="UP000184314"/>
    </source>
</evidence>
<dbReference type="Proteomes" id="UP000184314">
    <property type="component" value="Unassembled WGS sequence"/>
</dbReference>
<keyword evidence="3" id="KW-1185">Reference proteome</keyword>
<keyword evidence="2" id="KW-0131">Cell cycle</keyword>
<name>A0A1M6UTH7_9FLAO</name>
<dbReference type="RefSeq" id="WP_073246940.1">
    <property type="nucleotide sequence ID" value="NZ_FQZX01000004.1"/>
</dbReference>
<evidence type="ECO:0000256" key="1">
    <source>
        <dbReference type="SAM" id="Phobius"/>
    </source>
</evidence>
<keyword evidence="1" id="KW-1133">Transmembrane helix</keyword>
<keyword evidence="2" id="KW-0132">Cell division</keyword>
<keyword evidence="1" id="KW-0472">Membrane</keyword>
<dbReference type="GO" id="GO:0051301">
    <property type="term" value="P:cell division"/>
    <property type="evidence" value="ECO:0007669"/>
    <property type="project" value="UniProtKB-KW"/>
</dbReference>
<keyword evidence="1" id="KW-0812">Transmembrane</keyword>
<protein>
    <submittedName>
        <fullName evidence="2">Cell division protein FtsQ</fullName>
    </submittedName>
</protein>
<accession>A0A1M6UTH7</accession>
<organism evidence="2 3">
    <name type="scientific">Maribacter aquivivus</name>
    <dbReference type="NCBI Taxonomy" id="228958"/>
    <lineage>
        <taxon>Bacteria</taxon>
        <taxon>Pseudomonadati</taxon>
        <taxon>Bacteroidota</taxon>
        <taxon>Flavobacteriia</taxon>
        <taxon>Flavobacteriales</taxon>
        <taxon>Flavobacteriaceae</taxon>
        <taxon>Maribacter</taxon>
    </lineage>
</organism>
<proteinExistence type="predicted"/>
<reference evidence="3" key="1">
    <citation type="submission" date="2016-11" db="EMBL/GenBank/DDBJ databases">
        <authorList>
            <person name="Varghese N."/>
            <person name="Submissions S."/>
        </authorList>
    </citation>
    <scope>NUCLEOTIDE SEQUENCE [LARGE SCALE GENOMIC DNA]</scope>
    <source>
        <strain evidence="3">DSM 16478</strain>
    </source>
</reference>
<feature type="transmembrane region" description="Helical" evidence="1">
    <location>
        <begin position="6"/>
        <end position="23"/>
    </location>
</feature>
<sequence>MQVNWNFIKLVALVLVIMGLYAFSNERNSAKNVTGMKVEFIGEQNLYLTEGTVNKLLIQNYGSLDNVPKENIVLNTVEKALEANEMVKSAQVYLTIDGELTSRIVQRKPIGRIEGDSKFYLDDEGKRMPLSNNHSARVPIITGNISGKSLEDVYVILEHINMDDFFRESVIGIHIKGEEEYQLRLRLNNFVVNIGGIEDLEAKFSNFKAFYAKANKDETLEDFAEVSLEFNNQVVCTKI</sequence>